<dbReference type="RefSeq" id="XP_037884031.1">
    <property type="nucleotide sequence ID" value="XM_038028103.1"/>
</dbReference>
<dbReference type="PROSITE" id="PS51144">
    <property type="entry name" value="ALPHA_CA_2"/>
    <property type="match status" value="1"/>
</dbReference>
<evidence type="ECO:0000256" key="4">
    <source>
        <dbReference type="ARBA" id="ARBA00022723"/>
    </source>
</evidence>
<evidence type="ECO:0000256" key="7">
    <source>
        <dbReference type="ARBA" id="ARBA00048348"/>
    </source>
</evidence>
<evidence type="ECO:0000256" key="2">
    <source>
        <dbReference type="ARBA" id="ARBA00010718"/>
    </source>
</evidence>
<dbReference type="PANTHER" id="PTHR18952">
    <property type="entry name" value="CARBONIC ANHYDRASE"/>
    <property type="match status" value="1"/>
</dbReference>
<evidence type="ECO:0000259" key="10">
    <source>
        <dbReference type="PROSITE" id="PS51144"/>
    </source>
</evidence>
<comment type="function">
    <text evidence="8">Reversible hydration of carbon dioxide.</text>
</comment>
<dbReference type="KEGG" id="gfs:119634146"/>
<evidence type="ECO:0000256" key="3">
    <source>
        <dbReference type="ARBA" id="ARBA00012925"/>
    </source>
</evidence>
<evidence type="ECO:0000256" key="9">
    <source>
        <dbReference type="SAM" id="Phobius"/>
    </source>
</evidence>
<dbReference type="PROSITE" id="PS00162">
    <property type="entry name" value="ALPHA_CA_1"/>
    <property type="match status" value="1"/>
</dbReference>
<keyword evidence="9" id="KW-0472">Membrane</keyword>
<comment type="cofactor">
    <cofactor evidence="1 8">
        <name>Zn(2+)</name>
        <dbReference type="ChEBI" id="CHEBI:29105"/>
    </cofactor>
</comment>
<dbReference type="SUPFAM" id="SSF51069">
    <property type="entry name" value="Carbonic anhydrase"/>
    <property type="match status" value="1"/>
</dbReference>
<dbReference type="GO" id="GO:0005737">
    <property type="term" value="C:cytoplasm"/>
    <property type="evidence" value="ECO:0007669"/>
    <property type="project" value="TreeGrafter"/>
</dbReference>
<dbReference type="EC" id="4.2.1.1" evidence="3 8"/>
<dbReference type="GO" id="GO:0004089">
    <property type="term" value="F:carbonate dehydratase activity"/>
    <property type="evidence" value="ECO:0007669"/>
    <property type="project" value="UniProtKB-UniRule"/>
</dbReference>
<dbReference type="PANTHER" id="PTHR18952:SF141">
    <property type="entry name" value="CARBONIC ANHYDRASE"/>
    <property type="match status" value="1"/>
</dbReference>
<comment type="catalytic activity">
    <reaction evidence="7 8">
        <text>hydrogencarbonate + H(+) = CO2 + H2O</text>
        <dbReference type="Rhea" id="RHEA:10748"/>
        <dbReference type="ChEBI" id="CHEBI:15377"/>
        <dbReference type="ChEBI" id="CHEBI:15378"/>
        <dbReference type="ChEBI" id="CHEBI:16526"/>
        <dbReference type="ChEBI" id="CHEBI:17544"/>
        <dbReference type="EC" id="4.2.1.1"/>
    </reaction>
</comment>
<evidence type="ECO:0000313" key="11">
    <source>
        <dbReference type="Proteomes" id="UP000092443"/>
    </source>
</evidence>
<keyword evidence="9" id="KW-1133">Transmembrane helix</keyword>
<organism evidence="11 12">
    <name type="scientific">Glossina fuscipes</name>
    <dbReference type="NCBI Taxonomy" id="7396"/>
    <lineage>
        <taxon>Eukaryota</taxon>
        <taxon>Metazoa</taxon>
        <taxon>Ecdysozoa</taxon>
        <taxon>Arthropoda</taxon>
        <taxon>Hexapoda</taxon>
        <taxon>Insecta</taxon>
        <taxon>Pterygota</taxon>
        <taxon>Neoptera</taxon>
        <taxon>Endopterygota</taxon>
        <taxon>Diptera</taxon>
        <taxon>Brachycera</taxon>
        <taxon>Muscomorpha</taxon>
        <taxon>Hippoboscoidea</taxon>
        <taxon>Glossinidae</taxon>
        <taxon>Glossina</taxon>
    </lineage>
</organism>
<dbReference type="Gene3D" id="3.10.200.10">
    <property type="entry name" value="Alpha carbonic anhydrase"/>
    <property type="match status" value="1"/>
</dbReference>
<keyword evidence="9" id="KW-0812">Transmembrane</keyword>
<gene>
    <name evidence="12" type="primary">LOC119634146</name>
</gene>
<keyword evidence="6 8" id="KW-0456">Lyase</keyword>
<dbReference type="Proteomes" id="UP000092443">
    <property type="component" value="Unplaced"/>
</dbReference>
<evidence type="ECO:0000313" key="12">
    <source>
        <dbReference type="RefSeq" id="XP_037884031.1"/>
    </source>
</evidence>
<evidence type="ECO:0000256" key="8">
    <source>
        <dbReference type="RuleBase" id="RU367011"/>
    </source>
</evidence>
<keyword evidence="4 8" id="KW-0479">Metal-binding</keyword>
<evidence type="ECO:0000256" key="1">
    <source>
        <dbReference type="ARBA" id="ARBA00001947"/>
    </source>
</evidence>
<sequence>MAVHSRRRLRYVTITINSKPNRSDSKQDLYVSHFSLLFSVLYRTFRFSVFTWQTNCSVGLKFLIPCESIAIVITSQLKRTNLEARLNNAFEFRANSLQRFCVICLYFVRNNLIIFVQSFGFGIALRVRLQEIMNSSHRWGYTQENGPDKWFMEFPQATGMRQSPVDINTGICKRGRELPPLKWRYVPEHTKSLVNPGYCWRVDVDGTQSQLTGGPLFDNVYKLEQFHCHWGCENGKGSEHTVDGVSYAGELHLVHWNTSKYNSFSEAASAPDGLAVLGVFLTPGEHNSEMNRITDLLRFIKHKGDRVTLPYGCDPAKLLPSVTTYWTYEGSLTTPPCSECVIWIVFKTPIEVSNDQLEAMRDLNCYDVKEECPCNELNGKVINNFRPPLPLGNRELREFGEH</sequence>
<dbReference type="InterPro" id="IPR018338">
    <property type="entry name" value="Carbonic_anhydrase_a-class_CS"/>
</dbReference>
<evidence type="ECO:0000256" key="5">
    <source>
        <dbReference type="ARBA" id="ARBA00022833"/>
    </source>
</evidence>
<accession>A0A8U0WFG9</accession>
<proteinExistence type="inferred from homology"/>
<dbReference type="SMART" id="SM01057">
    <property type="entry name" value="Carb_anhydrase"/>
    <property type="match status" value="1"/>
</dbReference>
<name>A0A8U0WFG9_9MUSC</name>
<evidence type="ECO:0000256" key="6">
    <source>
        <dbReference type="ARBA" id="ARBA00023239"/>
    </source>
</evidence>
<dbReference type="InterPro" id="IPR023561">
    <property type="entry name" value="Carbonic_anhydrase_a-class"/>
</dbReference>
<keyword evidence="11" id="KW-1185">Reference proteome</keyword>
<dbReference type="Pfam" id="PF00194">
    <property type="entry name" value="Carb_anhydrase"/>
    <property type="match status" value="1"/>
</dbReference>
<reference evidence="12" key="1">
    <citation type="submission" date="2025-08" db="UniProtKB">
        <authorList>
            <consortium name="RefSeq"/>
        </authorList>
    </citation>
    <scope>IDENTIFICATION</scope>
    <source>
        <tissue evidence="12">Whole body pupa</tissue>
    </source>
</reference>
<keyword evidence="5 8" id="KW-0862">Zinc</keyword>
<comment type="similarity">
    <text evidence="2 8">Belongs to the alpha-carbonic anhydrase family.</text>
</comment>
<dbReference type="GeneID" id="119634146"/>
<dbReference type="AlphaFoldDB" id="A0A8U0WFG9"/>
<dbReference type="InterPro" id="IPR001148">
    <property type="entry name" value="CA_dom"/>
</dbReference>
<feature type="transmembrane region" description="Helical" evidence="9">
    <location>
        <begin position="100"/>
        <end position="125"/>
    </location>
</feature>
<dbReference type="GO" id="GO:0008270">
    <property type="term" value="F:zinc ion binding"/>
    <property type="evidence" value="ECO:0007669"/>
    <property type="project" value="UniProtKB-UniRule"/>
</dbReference>
<protein>
    <recommendedName>
        <fullName evidence="3 8">Carbonic anhydrase</fullName>
        <ecNumber evidence="3 8">4.2.1.1</ecNumber>
    </recommendedName>
</protein>
<feature type="domain" description="Alpha-carbonic anhydrase" evidence="10">
    <location>
        <begin position="137"/>
        <end position="400"/>
    </location>
</feature>
<dbReference type="InterPro" id="IPR036398">
    <property type="entry name" value="CA_dom_sf"/>
</dbReference>